<reference evidence="2 3" key="1">
    <citation type="submission" date="2020-07" db="EMBL/GenBank/DDBJ databases">
        <title>Exploring microbial biodiversity for novel pathways involved in the catabolism of aromatic compounds derived from lignin.</title>
        <authorList>
            <person name="Elkins J."/>
        </authorList>
    </citation>
    <scope>NUCLEOTIDE SEQUENCE [LARGE SCALE GENOMIC DNA]</scope>
    <source>
        <strain evidence="2 3">H2C3C</strain>
    </source>
</reference>
<dbReference type="EMBL" id="JACCAS010000001">
    <property type="protein sequence ID" value="NYH21408.1"/>
    <property type="molecule type" value="Genomic_DNA"/>
</dbReference>
<dbReference type="RefSeq" id="WP_179742896.1">
    <property type="nucleotide sequence ID" value="NZ_JACCAS010000001.1"/>
</dbReference>
<feature type="compositionally biased region" description="Basic and acidic residues" evidence="1">
    <location>
        <begin position="143"/>
        <end position="157"/>
    </location>
</feature>
<dbReference type="Proteomes" id="UP000540929">
    <property type="component" value="Unassembled WGS sequence"/>
</dbReference>
<evidence type="ECO:0000313" key="2">
    <source>
        <dbReference type="EMBL" id="NYH21408.1"/>
    </source>
</evidence>
<organism evidence="2 3">
    <name type="scientific">Paraburkholderia bryophila</name>
    <dbReference type="NCBI Taxonomy" id="420952"/>
    <lineage>
        <taxon>Bacteria</taxon>
        <taxon>Pseudomonadati</taxon>
        <taxon>Pseudomonadota</taxon>
        <taxon>Betaproteobacteria</taxon>
        <taxon>Burkholderiales</taxon>
        <taxon>Burkholderiaceae</taxon>
        <taxon>Paraburkholderia</taxon>
    </lineage>
</organism>
<sequence length="215" mass="23998">MNQIVEYSEDEIATLREIYASTETVESQAHRLPRRSFDSIEAKAHAIGLVKARGQSVLCLIHELMSDGEPRTIREVVKAVGGRKKYVGEQLRLLADGVRFHVHAYIGVHRCYVFKAGPGTNAVRPPAAHTPAKVYSARFRERNRVERPVKAKREGSPRAKAKPNAAPAPTRASYDPVLERLKDEKYRLPAARMRQADRVVFDAISSMARVGSQTA</sequence>
<protein>
    <submittedName>
        <fullName evidence="2">Uncharacterized protein</fullName>
    </submittedName>
</protein>
<accession>A0A7Z0B5S9</accession>
<feature type="region of interest" description="Disordered" evidence="1">
    <location>
        <begin position="143"/>
        <end position="176"/>
    </location>
</feature>
<evidence type="ECO:0000256" key="1">
    <source>
        <dbReference type="SAM" id="MobiDB-lite"/>
    </source>
</evidence>
<proteinExistence type="predicted"/>
<name>A0A7Z0B5S9_9BURK</name>
<dbReference type="AlphaFoldDB" id="A0A7Z0B5S9"/>
<feature type="compositionally biased region" description="Low complexity" evidence="1">
    <location>
        <begin position="162"/>
        <end position="172"/>
    </location>
</feature>
<gene>
    <name evidence="2" type="ORF">GGD40_000887</name>
</gene>
<evidence type="ECO:0000313" key="3">
    <source>
        <dbReference type="Proteomes" id="UP000540929"/>
    </source>
</evidence>
<keyword evidence="3" id="KW-1185">Reference proteome</keyword>
<comment type="caution">
    <text evidence="2">The sequence shown here is derived from an EMBL/GenBank/DDBJ whole genome shotgun (WGS) entry which is preliminary data.</text>
</comment>